<evidence type="ECO:0000313" key="2">
    <source>
        <dbReference type="EMBL" id="XDT72230.1"/>
    </source>
</evidence>
<reference evidence="2" key="1">
    <citation type="submission" date="2024-05" db="EMBL/GenBank/DDBJ databases">
        <title>Genome sequencing of novel strain.</title>
        <authorList>
            <person name="Ganbat D."/>
            <person name="Ganbat S."/>
            <person name="Lee S.-J."/>
        </authorList>
    </citation>
    <scope>NUCLEOTIDE SEQUENCE</scope>
    <source>
        <strain evidence="2">SMD15-11</strain>
    </source>
</reference>
<proteinExistence type="predicted"/>
<feature type="domain" description="Calcineurin-like phosphoesterase" evidence="1">
    <location>
        <begin position="8"/>
        <end position="137"/>
    </location>
</feature>
<dbReference type="KEGG" id="tcd:AAIA72_15750"/>
<dbReference type="AlphaFoldDB" id="A0AB39UWN3"/>
<sequence>MTNLHYDIIGDIHGHYAPLVRLLETLGYRQQEGVYQHARRKAIFLGDFIDRGPEQKQVLNTVRRMVDAGQALAVMGNHELNAIGYATPRPEQPGEWLRPHSEKNTHQHRAFLDAVPDEAERREWIDWFLTLPLWLDLGGLRVVHACWDERAQEVLKPCLNRHNQIVSECLPALFAEGTPVYEALETLLKGKEVRLPAGQIFHDKDGHERNCIRIRWWDAGATTYRSAFMGPESVATHIPDEPLGVEHLIEYGHQAPPVCFGHYWMEGTPAPLAANVACLDWSVAKPGGRLVAYRWDGERQFKPDKFIEVKRDDT</sequence>
<evidence type="ECO:0000259" key="1">
    <source>
        <dbReference type="Pfam" id="PF00149"/>
    </source>
</evidence>
<dbReference type="PRINTS" id="PR00114">
    <property type="entry name" value="STPHPHTASE"/>
</dbReference>
<dbReference type="EMBL" id="CP154858">
    <property type="protein sequence ID" value="XDT72230.1"/>
    <property type="molecule type" value="Genomic_DNA"/>
</dbReference>
<dbReference type="GO" id="GO:0016791">
    <property type="term" value="F:phosphatase activity"/>
    <property type="evidence" value="ECO:0007669"/>
    <property type="project" value="TreeGrafter"/>
</dbReference>
<dbReference type="PANTHER" id="PTHR42850:SF7">
    <property type="entry name" value="BIS(5'-NUCLEOSYL)-TETRAPHOSPHATASE PRPE [ASYMMETRICAL]"/>
    <property type="match status" value="1"/>
</dbReference>
<dbReference type="Gene3D" id="3.60.21.10">
    <property type="match status" value="1"/>
</dbReference>
<dbReference type="PANTHER" id="PTHR42850">
    <property type="entry name" value="METALLOPHOSPHOESTERASE"/>
    <property type="match status" value="1"/>
</dbReference>
<dbReference type="GO" id="GO:0005737">
    <property type="term" value="C:cytoplasm"/>
    <property type="evidence" value="ECO:0007669"/>
    <property type="project" value="TreeGrafter"/>
</dbReference>
<accession>A0AB39UWN3</accession>
<dbReference type="InterPro" id="IPR029052">
    <property type="entry name" value="Metallo-depent_PP-like"/>
</dbReference>
<dbReference type="InterPro" id="IPR004843">
    <property type="entry name" value="Calcineurin-like_PHP"/>
</dbReference>
<protein>
    <submittedName>
        <fullName evidence="2">Metallophosphoesterase</fullName>
    </submittedName>
</protein>
<dbReference type="Pfam" id="PF00149">
    <property type="entry name" value="Metallophos"/>
    <property type="match status" value="1"/>
</dbReference>
<organism evidence="2">
    <name type="scientific">Thermohahella caldifontis</name>
    <dbReference type="NCBI Taxonomy" id="3142973"/>
    <lineage>
        <taxon>Bacteria</taxon>
        <taxon>Pseudomonadati</taxon>
        <taxon>Pseudomonadota</taxon>
        <taxon>Gammaproteobacteria</taxon>
        <taxon>Oceanospirillales</taxon>
        <taxon>Hahellaceae</taxon>
        <taxon>Thermohahella</taxon>
    </lineage>
</organism>
<name>A0AB39UWN3_9GAMM</name>
<dbReference type="RefSeq" id="WP_369601242.1">
    <property type="nucleotide sequence ID" value="NZ_CP154858.1"/>
</dbReference>
<dbReference type="SUPFAM" id="SSF56300">
    <property type="entry name" value="Metallo-dependent phosphatases"/>
    <property type="match status" value="1"/>
</dbReference>
<dbReference type="InterPro" id="IPR050126">
    <property type="entry name" value="Ap4A_hydrolase"/>
</dbReference>
<dbReference type="InterPro" id="IPR006186">
    <property type="entry name" value="Ser/Thr-sp_prot-phosphatase"/>
</dbReference>
<gene>
    <name evidence="2" type="ORF">AAIA72_15750</name>
</gene>